<keyword evidence="3" id="KW-1185">Reference proteome</keyword>
<protein>
    <submittedName>
        <fullName evidence="2">Uncharacterized protein</fullName>
    </submittedName>
</protein>
<evidence type="ECO:0000313" key="2">
    <source>
        <dbReference type="EMBL" id="OMH85688.1"/>
    </source>
</evidence>
<organism evidence="2 3">
    <name type="scientific">Zancudomyces culisetae</name>
    <name type="common">Gut fungus</name>
    <name type="synonym">Smittium culisetae</name>
    <dbReference type="NCBI Taxonomy" id="1213189"/>
    <lineage>
        <taxon>Eukaryota</taxon>
        <taxon>Fungi</taxon>
        <taxon>Fungi incertae sedis</taxon>
        <taxon>Zoopagomycota</taxon>
        <taxon>Kickxellomycotina</taxon>
        <taxon>Harpellomycetes</taxon>
        <taxon>Harpellales</taxon>
        <taxon>Legeriomycetaceae</taxon>
        <taxon>Zancudomyces</taxon>
    </lineage>
</organism>
<comment type="caution">
    <text evidence="2">The sequence shown here is derived from an EMBL/GenBank/DDBJ whole genome shotgun (WGS) entry which is preliminary data.</text>
</comment>
<dbReference type="EMBL" id="LSSK01000059">
    <property type="protein sequence ID" value="OMH85688.1"/>
    <property type="molecule type" value="Genomic_DNA"/>
</dbReference>
<reference evidence="3" key="1">
    <citation type="submission" date="2017-01" db="EMBL/GenBank/DDBJ databases">
        <authorList>
            <person name="Wang Y."/>
            <person name="White M."/>
            <person name="Kvist S."/>
            <person name="Moncalvo J.-M."/>
        </authorList>
    </citation>
    <scope>NUCLEOTIDE SEQUENCE [LARGE SCALE GENOMIC DNA]</scope>
    <source>
        <strain evidence="3">COL-18-3</strain>
    </source>
</reference>
<dbReference type="Proteomes" id="UP000188320">
    <property type="component" value="Unassembled WGS sequence"/>
</dbReference>
<evidence type="ECO:0000313" key="3">
    <source>
        <dbReference type="Proteomes" id="UP000188320"/>
    </source>
</evidence>
<accession>A0A1R1PXQ4</accession>
<evidence type="ECO:0000256" key="1">
    <source>
        <dbReference type="SAM" id="MobiDB-lite"/>
    </source>
</evidence>
<gene>
    <name evidence="2" type="ORF">AX774_g767</name>
</gene>
<dbReference type="AlphaFoldDB" id="A0A1R1PXQ4"/>
<name>A0A1R1PXQ4_ZANCU</name>
<feature type="compositionally biased region" description="Polar residues" evidence="1">
    <location>
        <begin position="418"/>
        <end position="440"/>
    </location>
</feature>
<sequence>MVLLATLVTGDEYGPDKTQSKGEVKSVHNNAGSHISKNIEDSKYNPLKGKNCMEILAGNNAGKGYSNKNRKYICKEKSDKRMKSQNYKCYTLLTNSYTDLTCPDLSTCIVDRKYLVCNPVKSSQKRDDTYLNQYNGVYPAYSKRFTKDLKLNNTDLLNDYGWLDVWGNSTNSRKQYTKELINQDMKDFSNYTNDYVDLSQNNRAIEVGNIPPDVDIQGYVSTVTVKETVTIEENCSDSDVYPDETTVVIESDCDDSGVYPTETTVVIESDCDDSGVYPTETTVVIESDCDDSGVYPTETTVVLETDCDDSGVYPTETTITVETNCSDSEIYPTGTTVVIETDCDFLQLNSNVETKTVEIDCYNQNGNLMVDTGVFEGYVYRAVSYADMQRNFTGGIEGGGSLLAPLRDNTVDITTNMKNDSGNVVSSNGGNTTESENASSKRYREVKLVLAPISFHNAE</sequence>
<feature type="region of interest" description="Disordered" evidence="1">
    <location>
        <begin position="418"/>
        <end position="441"/>
    </location>
</feature>
<proteinExistence type="predicted"/>